<comment type="caution">
    <text evidence="6">The sequence shown here is derived from an EMBL/GenBank/DDBJ whole genome shotgun (WGS) entry which is preliminary data.</text>
</comment>
<dbReference type="PANTHER" id="PTHR43103:SF3">
    <property type="entry name" value="ADP-L-GLYCERO-D-MANNO-HEPTOSE-6-EPIMERASE"/>
    <property type="match status" value="1"/>
</dbReference>
<dbReference type="SUPFAM" id="SSF51735">
    <property type="entry name" value="NAD(P)-binding Rossmann-fold domains"/>
    <property type="match status" value="1"/>
</dbReference>
<dbReference type="EMBL" id="JALLBG020000131">
    <property type="protein sequence ID" value="KAL3762692.1"/>
    <property type="molecule type" value="Genomic_DNA"/>
</dbReference>
<gene>
    <name evidence="6" type="ORF">ACHAWU_001637</name>
</gene>
<feature type="region of interest" description="Disordered" evidence="3">
    <location>
        <begin position="1"/>
        <end position="42"/>
    </location>
</feature>
<proteinExistence type="predicted"/>
<dbReference type="Pfam" id="PF01370">
    <property type="entry name" value="Epimerase"/>
    <property type="match status" value="1"/>
</dbReference>
<dbReference type="AlphaFoldDB" id="A0ABD3MGI8"/>
<reference evidence="6 7" key="1">
    <citation type="submission" date="2024-10" db="EMBL/GenBank/DDBJ databases">
        <title>Updated reference genomes for cyclostephanoid diatoms.</title>
        <authorList>
            <person name="Roberts W.R."/>
            <person name="Alverson A.J."/>
        </authorList>
    </citation>
    <scope>NUCLEOTIDE SEQUENCE [LARGE SCALE GENOMIC DNA]</scope>
    <source>
        <strain evidence="6 7">AJA232-27</strain>
    </source>
</reference>
<keyword evidence="4" id="KW-0472">Membrane</keyword>
<feature type="compositionally biased region" description="Low complexity" evidence="3">
    <location>
        <begin position="145"/>
        <end position="155"/>
    </location>
</feature>
<sequence length="1227" mass="137642">MNIFFPSYSYENEENNPPAPTPNNPQAHRNVNNKNTTQKKGKANVLEMSRRFPHVNSPRAAHNHNGVLKIPNHQAGQSQRQSKTHREHAGVASSAHTSSHTDVRPEQGWCSNGNGVFIQDLSNGHSHRGHYSSSLPLLRADSISAESSNSNSCTSPDREGLKRRSISKSSSYDGNSLERIDCDRKLRSPSHSPRHTKNTTLIKRRMVVFSFALGLALIGYFVEIREMMHVSLGGTVKNRDWIMNLPRSLPATLFGGEQVGDFNAASEQFDLGPSMPLRQHNIISMSEEWKRVHYLSKTRAEQRRMKTMPPSTYPTIPAVADAATGAENINLNTSSKVPPRLTLNLPAHRELQDNNISFHRSLNDLNNDNGTISAASDESSNLRRRLSDTSQICGPNAREASQLNPNSYPSAAYITPKSRIVITGALTQVGMELILQLYEDCGVNFIVGIDALYPNTRHERVEMIESRYEYIQRRVPGFQRLMVPNFGLHPHPKIGEELHFEKMDHSFDLVSRLAPTHIVHLAGMEEGYGEYTDYGDTAGASPFVDGGKSSLMRRFDSLLSMEQIFSSVAKVQGKKPTVVYVSSNEAGDQSGVSLQLGYGPARLHQASVYGTSSLVKEVLASYYYHHHGVDSVGLRIPTVFGPFSRPGSLMYDLTQRTIRNAAGKDVDGIPTFHLERDRYELSSIAKRREGAKSGANEQLIFVFDAASAIVSAMQFQKQSISPIIDPTGPTLLRIGSKLTASMKEIKERLEGYLPPRSQLVDAWPIASSSNAVSVVDSSALSIYDSERARNLLGWTPKTGLHKGIKTMLAWHTLKMYPYGLPSTVPSYSSFVNILEDSLTSLSYHSLPCASGCRWKGGMCSSSPWDSVIENTKEVTRSCAFVLYTVDLRPELANMEKQSTPSQRRGWESYWCKIAFVSSSSKLARSIYAEELGAKTPMNQWNGSRKAGHWIVIAVPGTQYSMPEFERSLAKLAPNKLFNDRVEKAMYVNHLRVIVTTDQAMGVVQHLEMAARKKTEKKTIVDKKTKENVDIYLPPQPQRHSVFFTTKYNYKEGFDTSNAKNLGRFVMSNAGIAETRDIRTQIQFYEESGHLTRTNQQRSPNYQDFYQDNFFPFDFIRSTWLVHELKSEAGRNLRCEMYEEHALWGNREMEDLSMAFVLAKRKIKMQLGKLADNQYAGPEEWYPILVPREDPDAEGPAYLDYLEASQKVATDSKGHEYYITFLPQKGKA</sequence>
<evidence type="ECO:0000256" key="1">
    <source>
        <dbReference type="ARBA" id="ARBA00022857"/>
    </source>
</evidence>
<keyword evidence="4" id="KW-1133">Transmembrane helix</keyword>
<organism evidence="6 7">
    <name type="scientific">Discostella pseudostelligera</name>
    <dbReference type="NCBI Taxonomy" id="259834"/>
    <lineage>
        <taxon>Eukaryota</taxon>
        <taxon>Sar</taxon>
        <taxon>Stramenopiles</taxon>
        <taxon>Ochrophyta</taxon>
        <taxon>Bacillariophyta</taxon>
        <taxon>Coscinodiscophyceae</taxon>
        <taxon>Thalassiosirophycidae</taxon>
        <taxon>Stephanodiscales</taxon>
        <taxon>Stephanodiscaceae</taxon>
        <taxon>Discostella</taxon>
    </lineage>
</organism>
<evidence type="ECO:0000256" key="2">
    <source>
        <dbReference type="ARBA" id="ARBA00023277"/>
    </source>
</evidence>
<evidence type="ECO:0000313" key="7">
    <source>
        <dbReference type="Proteomes" id="UP001530293"/>
    </source>
</evidence>
<protein>
    <recommendedName>
        <fullName evidence="5">NAD-dependent epimerase/dehydratase domain-containing protein</fullName>
    </recommendedName>
</protein>
<keyword evidence="7" id="KW-1185">Reference proteome</keyword>
<feature type="compositionally biased region" description="Basic and acidic residues" evidence="3">
    <location>
        <begin position="176"/>
        <end position="186"/>
    </location>
</feature>
<name>A0ABD3MGI8_9STRA</name>
<dbReference type="PANTHER" id="PTHR43103">
    <property type="entry name" value="NUCLEOSIDE-DIPHOSPHATE-SUGAR EPIMERASE"/>
    <property type="match status" value="1"/>
</dbReference>
<dbReference type="Gene3D" id="3.40.50.720">
    <property type="entry name" value="NAD(P)-binding Rossmann-like Domain"/>
    <property type="match status" value="1"/>
</dbReference>
<feature type="compositionally biased region" description="Polar residues" evidence="3">
    <location>
        <begin position="26"/>
        <end position="36"/>
    </location>
</feature>
<feature type="region of interest" description="Disordered" evidence="3">
    <location>
        <begin position="145"/>
        <end position="197"/>
    </location>
</feature>
<accession>A0ABD3MGI8</accession>
<evidence type="ECO:0000259" key="5">
    <source>
        <dbReference type="Pfam" id="PF01370"/>
    </source>
</evidence>
<evidence type="ECO:0000256" key="4">
    <source>
        <dbReference type="SAM" id="Phobius"/>
    </source>
</evidence>
<feature type="region of interest" description="Disordered" evidence="3">
    <location>
        <begin position="73"/>
        <end position="107"/>
    </location>
</feature>
<keyword evidence="2" id="KW-0119">Carbohydrate metabolism</keyword>
<dbReference type="InterPro" id="IPR001509">
    <property type="entry name" value="Epimerase_deHydtase"/>
</dbReference>
<feature type="domain" description="NAD-dependent epimerase/dehydratase" evidence="5">
    <location>
        <begin position="568"/>
        <end position="716"/>
    </location>
</feature>
<evidence type="ECO:0000256" key="3">
    <source>
        <dbReference type="SAM" id="MobiDB-lite"/>
    </source>
</evidence>
<dbReference type="InterPro" id="IPR036291">
    <property type="entry name" value="NAD(P)-bd_dom_sf"/>
</dbReference>
<dbReference type="Proteomes" id="UP001530293">
    <property type="component" value="Unassembled WGS sequence"/>
</dbReference>
<keyword evidence="4" id="KW-0812">Transmembrane</keyword>
<keyword evidence="1" id="KW-0521">NADP</keyword>
<evidence type="ECO:0000313" key="6">
    <source>
        <dbReference type="EMBL" id="KAL3762692.1"/>
    </source>
</evidence>
<feature type="transmembrane region" description="Helical" evidence="4">
    <location>
        <begin position="206"/>
        <end position="222"/>
    </location>
</feature>